<keyword evidence="14" id="KW-1185">Reference proteome</keyword>
<dbReference type="InterPro" id="IPR003594">
    <property type="entry name" value="HATPase_dom"/>
</dbReference>
<evidence type="ECO:0000256" key="11">
    <source>
        <dbReference type="SAM" id="Phobius"/>
    </source>
</evidence>
<keyword evidence="4" id="KW-0597">Phosphoprotein</keyword>
<sequence length="663" mass="70443">MPPPTPTTTVLRYALLTVLTVAAALVGYESLDADLQVALIWPLYGASVLWLVSGTERTRPWDALALTAVASSTLALDEATWQRVTVGTVQAVLGAIVFLLVAGRLTRRRSRIDEPLTLRHVVVLSVATVLAATLLALVRMTGMGLLPPLPADVGALLVVRNTSGILVGALPGLLVLHRIRSRRSSGFAGTSGRVMTETLLLAGGATAMALVVFTGGPMPLSFALVLVVVVAAFRVPPIGAVAVATVVGLIAVLATLDDQGTFVLDGRPFASAAIAQGFLITVMVAALAISVGVQERVRAVARAETAERLAEGRAELVERVISNISDGISVITADGRYVVRNQASYDLSGPGGFRDPALDDPGQPRILDLAGTPVRPEDMPWRRVLAGEDPVRETLRARWPDGTERVLGVVAHSTDIGLPEPAVTTSLHDITQQTEERDQLVSFAGVVAHDLKNPLTVIRGWSESLQEELAGDAPDVAALRAMVARVVSASDSMRGFIDDLLGMTIARDRQLELEVLDLSAMAEEVAELRRTGETRPRIAVQPGMCVTADRFLVRQLVDNLVGNAVKYVAPGVRPAVSIRGTESDGLLEVAVADNGIGIPPDQRERVFQPLVRTDGATTYAGTGLGLDICRRVVERHGGRIWVDPRAVEGTTFRFTLPAAPRGR</sequence>
<keyword evidence="5" id="KW-0808">Transferase</keyword>
<dbReference type="InterPro" id="IPR036097">
    <property type="entry name" value="HisK_dim/P_sf"/>
</dbReference>
<dbReference type="PANTHER" id="PTHR42878:SF7">
    <property type="entry name" value="SENSOR HISTIDINE KINASE GLRK"/>
    <property type="match status" value="1"/>
</dbReference>
<proteinExistence type="predicted"/>
<evidence type="ECO:0000256" key="9">
    <source>
        <dbReference type="ARBA" id="ARBA00023012"/>
    </source>
</evidence>
<evidence type="ECO:0000313" key="14">
    <source>
        <dbReference type="Proteomes" id="UP001597351"/>
    </source>
</evidence>
<evidence type="ECO:0000313" key="13">
    <source>
        <dbReference type="EMBL" id="MFD1948461.1"/>
    </source>
</evidence>
<dbReference type="PANTHER" id="PTHR42878">
    <property type="entry name" value="TWO-COMPONENT HISTIDINE KINASE"/>
    <property type="match status" value="1"/>
</dbReference>
<dbReference type="InterPro" id="IPR050351">
    <property type="entry name" value="BphY/WalK/GraS-like"/>
</dbReference>
<evidence type="ECO:0000256" key="8">
    <source>
        <dbReference type="ARBA" id="ARBA00022840"/>
    </source>
</evidence>
<evidence type="ECO:0000259" key="12">
    <source>
        <dbReference type="PROSITE" id="PS50109"/>
    </source>
</evidence>
<dbReference type="InterPro" id="IPR035965">
    <property type="entry name" value="PAS-like_dom_sf"/>
</dbReference>
<evidence type="ECO:0000256" key="6">
    <source>
        <dbReference type="ARBA" id="ARBA00022741"/>
    </source>
</evidence>
<dbReference type="CDD" id="cd00075">
    <property type="entry name" value="HATPase"/>
    <property type="match status" value="1"/>
</dbReference>
<evidence type="ECO:0000256" key="4">
    <source>
        <dbReference type="ARBA" id="ARBA00022553"/>
    </source>
</evidence>
<evidence type="ECO:0000256" key="7">
    <source>
        <dbReference type="ARBA" id="ARBA00022777"/>
    </source>
</evidence>
<keyword evidence="8 13" id="KW-0067">ATP-binding</keyword>
<dbReference type="SUPFAM" id="SSF47384">
    <property type="entry name" value="Homodimeric domain of signal transducing histidine kinase"/>
    <property type="match status" value="1"/>
</dbReference>
<reference evidence="14" key="1">
    <citation type="journal article" date="2019" name="Int. J. Syst. Evol. Microbiol.">
        <title>The Global Catalogue of Microorganisms (GCM) 10K type strain sequencing project: providing services to taxonomists for standard genome sequencing and annotation.</title>
        <authorList>
            <consortium name="The Broad Institute Genomics Platform"/>
            <consortium name="The Broad Institute Genome Sequencing Center for Infectious Disease"/>
            <person name="Wu L."/>
            <person name="Ma J."/>
        </authorList>
    </citation>
    <scope>NUCLEOTIDE SEQUENCE [LARGE SCALE GENOMIC DNA]</scope>
    <source>
        <strain evidence="14">CGMCC 1.12477</strain>
    </source>
</reference>
<evidence type="ECO:0000256" key="3">
    <source>
        <dbReference type="ARBA" id="ARBA00012438"/>
    </source>
</evidence>
<dbReference type="PRINTS" id="PR00344">
    <property type="entry name" value="BCTRLSENSOR"/>
</dbReference>
<gene>
    <name evidence="13" type="ORF">ACFSDE_16780</name>
</gene>
<dbReference type="RefSeq" id="WP_343920537.1">
    <property type="nucleotide sequence ID" value="NZ_BAAAJT010000002.1"/>
</dbReference>
<dbReference type="InterPro" id="IPR004358">
    <property type="entry name" value="Sig_transdc_His_kin-like_C"/>
</dbReference>
<keyword evidence="6" id="KW-0547">Nucleotide-binding</keyword>
<feature type="transmembrane region" description="Helical" evidence="11">
    <location>
        <begin position="84"/>
        <end position="105"/>
    </location>
</feature>
<feature type="transmembrane region" description="Helical" evidence="11">
    <location>
        <begin position="12"/>
        <end position="28"/>
    </location>
</feature>
<feature type="domain" description="Histidine kinase" evidence="12">
    <location>
        <begin position="446"/>
        <end position="660"/>
    </location>
</feature>
<keyword evidence="11" id="KW-1133">Transmembrane helix</keyword>
<dbReference type="EMBL" id="JBHUGD010000003">
    <property type="protein sequence ID" value="MFD1948461.1"/>
    <property type="molecule type" value="Genomic_DNA"/>
</dbReference>
<comment type="catalytic activity">
    <reaction evidence="1">
        <text>ATP + protein L-histidine = ADP + protein N-phospho-L-histidine.</text>
        <dbReference type="EC" id="2.7.13.3"/>
    </reaction>
</comment>
<evidence type="ECO:0000256" key="5">
    <source>
        <dbReference type="ARBA" id="ARBA00022679"/>
    </source>
</evidence>
<keyword evidence="11" id="KW-0812">Transmembrane</keyword>
<keyword evidence="11" id="KW-0472">Membrane</keyword>
<feature type="transmembrane region" description="Helical" evidence="11">
    <location>
        <begin position="238"/>
        <end position="256"/>
    </location>
</feature>
<dbReference type="Gene3D" id="3.30.450.20">
    <property type="entry name" value="PAS domain"/>
    <property type="match status" value="1"/>
</dbReference>
<feature type="transmembrane region" description="Helical" evidence="11">
    <location>
        <begin position="35"/>
        <end position="52"/>
    </location>
</feature>
<dbReference type="Gene3D" id="3.30.565.10">
    <property type="entry name" value="Histidine kinase-like ATPase, C-terminal domain"/>
    <property type="match status" value="1"/>
</dbReference>
<dbReference type="EC" id="2.7.13.3" evidence="3"/>
<feature type="transmembrane region" description="Helical" evidence="11">
    <location>
        <begin position="158"/>
        <end position="179"/>
    </location>
</feature>
<dbReference type="Pfam" id="PF00512">
    <property type="entry name" value="HisKA"/>
    <property type="match status" value="1"/>
</dbReference>
<feature type="transmembrane region" description="Helical" evidence="11">
    <location>
        <begin position="117"/>
        <end position="138"/>
    </location>
</feature>
<dbReference type="Gene3D" id="1.10.287.130">
    <property type="match status" value="1"/>
</dbReference>
<keyword evidence="7" id="KW-0418">Kinase</keyword>
<dbReference type="SUPFAM" id="SSF55874">
    <property type="entry name" value="ATPase domain of HSP90 chaperone/DNA topoisomerase II/histidine kinase"/>
    <property type="match status" value="1"/>
</dbReference>
<name>A0ABW4TTU1_9ACTN</name>
<dbReference type="SMART" id="SM00388">
    <property type="entry name" value="HisKA"/>
    <property type="match status" value="1"/>
</dbReference>
<dbReference type="InterPro" id="IPR003661">
    <property type="entry name" value="HisK_dim/P_dom"/>
</dbReference>
<dbReference type="PROSITE" id="PS50109">
    <property type="entry name" value="HIS_KIN"/>
    <property type="match status" value="1"/>
</dbReference>
<dbReference type="Proteomes" id="UP001597351">
    <property type="component" value="Unassembled WGS sequence"/>
</dbReference>
<evidence type="ECO:0000256" key="10">
    <source>
        <dbReference type="ARBA" id="ARBA00039401"/>
    </source>
</evidence>
<dbReference type="InterPro" id="IPR036890">
    <property type="entry name" value="HATPase_C_sf"/>
</dbReference>
<keyword evidence="9" id="KW-0902">Two-component regulatory system</keyword>
<evidence type="ECO:0000256" key="1">
    <source>
        <dbReference type="ARBA" id="ARBA00000085"/>
    </source>
</evidence>
<dbReference type="Pfam" id="PF02518">
    <property type="entry name" value="HATPase_c"/>
    <property type="match status" value="1"/>
</dbReference>
<dbReference type="GO" id="GO:0005524">
    <property type="term" value="F:ATP binding"/>
    <property type="evidence" value="ECO:0007669"/>
    <property type="project" value="UniProtKB-KW"/>
</dbReference>
<comment type="caution">
    <text evidence="13">The sequence shown here is derived from an EMBL/GenBank/DDBJ whole genome shotgun (WGS) entry which is preliminary data.</text>
</comment>
<organism evidence="13 14">
    <name type="scientific">Nocardioides aestuarii</name>
    <dbReference type="NCBI Taxonomy" id="252231"/>
    <lineage>
        <taxon>Bacteria</taxon>
        <taxon>Bacillati</taxon>
        <taxon>Actinomycetota</taxon>
        <taxon>Actinomycetes</taxon>
        <taxon>Propionibacteriales</taxon>
        <taxon>Nocardioidaceae</taxon>
        <taxon>Nocardioides</taxon>
    </lineage>
</organism>
<dbReference type="SMART" id="SM00387">
    <property type="entry name" value="HATPase_c"/>
    <property type="match status" value="1"/>
</dbReference>
<dbReference type="CDD" id="cd00082">
    <property type="entry name" value="HisKA"/>
    <property type="match status" value="1"/>
</dbReference>
<comment type="subcellular location">
    <subcellularLocation>
        <location evidence="2">Cell membrane</location>
    </subcellularLocation>
</comment>
<feature type="transmembrane region" description="Helical" evidence="11">
    <location>
        <begin position="268"/>
        <end position="293"/>
    </location>
</feature>
<dbReference type="SUPFAM" id="SSF55785">
    <property type="entry name" value="PYP-like sensor domain (PAS domain)"/>
    <property type="match status" value="1"/>
</dbReference>
<protein>
    <recommendedName>
        <fullName evidence="10">Sensor-like histidine kinase SenX3</fullName>
        <ecNumber evidence="3">2.7.13.3</ecNumber>
    </recommendedName>
</protein>
<feature type="transmembrane region" description="Helical" evidence="11">
    <location>
        <begin position="199"/>
        <end position="232"/>
    </location>
</feature>
<accession>A0ABW4TTU1</accession>
<evidence type="ECO:0000256" key="2">
    <source>
        <dbReference type="ARBA" id="ARBA00004236"/>
    </source>
</evidence>
<dbReference type="InterPro" id="IPR005467">
    <property type="entry name" value="His_kinase_dom"/>
</dbReference>